<gene>
    <name evidence="1" type="ORF">QC823_11585</name>
</gene>
<accession>A0ABU1H5Q5</accession>
<evidence type="ECO:0000313" key="2">
    <source>
        <dbReference type="Proteomes" id="UP001254564"/>
    </source>
</evidence>
<feature type="non-terminal residue" evidence="1">
    <location>
        <position position="1"/>
    </location>
</feature>
<keyword evidence="2" id="KW-1185">Reference proteome</keyword>
<evidence type="ECO:0000313" key="1">
    <source>
        <dbReference type="EMBL" id="MDR5899626.1"/>
    </source>
</evidence>
<dbReference type="EMBL" id="JARWAN010000018">
    <property type="protein sequence ID" value="MDR5899626.1"/>
    <property type="molecule type" value="Genomic_DNA"/>
</dbReference>
<organism evidence="1 2">
    <name type="scientific">Vreelandella vilamensis</name>
    <dbReference type="NCBI Taxonomy" id="531309"/>
    <lineage>
        <taxon>Bacteria</taxon>
        <taxon>Pseudomonadati</taxon>
        <taxon>Pseudomonadota</taxon>
        <taxon>Gammaproteobacteria</taxon>
        <taxon>Oceanospirillales</taxon>
        <taxon>Halomonadaceae</taxon>
        <taxon>Vreelandella</taxon>
    </lineage>
</organism>
<dbReference type="Proteomes" id="UP001254564">
    <property type="component" value="Unassembled WGS sequence"/>
</dbReference>
<reference evidence="1 2" key="1">
    <citation type="submission" date="2023-04" db="EMBL/GenBank/DDBJ databases">
        <title>A long-awaited taxogenomic arrangement of the family Halomonadaceae.</title>
        <authorList>
            <person name="De La Haba R."/>
            <person name="Chuvochina M."/>
            <person name="Wittouck S."/>
            <person name="Arahal D.R."/>
            <person name="Sanchez-Porro C."/>
            <person name="Hugenholtz P."/>
            <person name="Ventosa A."/>
        </authorList>
    </citation>
    <scope>NUCLEOTIDE SEQUENCE [LARGE SCALE GENOMIC DNA]</scope>
    <source>
        <strain evidence="1 2">DSM 21020</strain>
    </source>
</reference>
<sequence>HQSPIAIMKEWQTKRPELFTKKVVNHTGPDIYRVPDDHMSYKSYLITTSDFYLTNLIQGTPTSSACFSGRMAPGWFEKLESDKFPRS</sequence>
<comment type="caution">
    <text evidence="1">The sequence shown here is derived from an EMBL/GenBank/DDBJ whole genome shotgun (WGS) entry which is preliminary data.</text>
</comment>
<name>A0ABU1H5Q5_9GAMM</name>
<protein>
    <submittedName>
        <fullName evidence="1">Uncharacterized protein</fullName>
    </submittedName>
</protein>
<proteinExistence type="predicted"/>